<keyword evidence="4 7" id="KW-1133">Transmembrane helix</keyword>
<name>A0A1V5SD91_9BACT</name>
<dbReference type="EMBL" id="MWBO01000042">
    <property type="protein sequence ID" value="OQA52171.1"/>
    <property type="molecule type" value="Genomic_DNA"/>
</dbReference>
<proteinExistence type="inferred from homology"/>
<dbReference type="AlphaFoldDB" id="A0A1V5SD91"/>
<dbReference type="PANTHER" id="PTHR30572:SF4">
    <property type="entry name" value="ABC TRANSPORTER PERMEASE YTRF"/>
    <property type="match status" value="1"/>
</dbReference>
<evidence type="ECO:0000256" key="3">
    <source>
        <dbReference type="ARBA" id="ARBA00022692"/>
    </source>
</evidence>
<reference evidence="10" key="1">
    <citation type="submission" date="2017-02" db="EMBL/GenBank/DDBJ databases">
        <title>Delving into the versatile metabolic prowess of the omnipresent phylum Bacteroidetes.</title>
        <authorList>
            <person name="Nobu M.K."/>
            <person name="Mei R."/>
            <person name="Narihiro T."/>
            <person name="Kuroda K."/>
            <person name="Liu W.-T."/>
        </authorList>
    </citation>
    <scope>NUCLEOTIDE SEQUENCE</scope>
    <source>
        <strain evidence="10">ADurb.Bin280</strain>
    </source>
</reference>
<dbReference type="InterPro" id="IPR003838">
    <property type="entry name" value="ABC3_permease_C"/>
</dbReference>
<gene>
    <name evidence="10" type="primary">ytrF_2</name>
    <name evidence="10" type="ORF">BWY43_00595</name>
</gene>
<feature type="transmembrane region" description="Helical" evidence="7">
    <location>
        <begin position="267"/>
        <end position="293"/>
    </location>
</feature>
<dbReference type="InterPro" id="IPR025857">
    <property type="entry name" value="MacB_PCD"/>
</dbReference>
<evidence type="ECO:0000256" key="5">
    <source>
        <dbReference type="ARBA" id="ARBA00023136"/>
    </source>
</evidence>
<keyword evidence="3 7" id="KW-0812">Transmembrane</keyword>
<keyword evidence="5 7" id="KW-0472">Membrane</keyword>
<dbReference type="PANTHER" id="PTHR30572">
    <property type="entry name" value="MEMBRANE COMPONENT OF TRANSPORTER-RELATED"/>
    <property type="match status" value="1"/>
</dbReference>
<feature type="transmembrane region" description="Helical" evidence="7">
    <location>
        <begin position="21"/>
        <end position="45"/>
    </location>
</feature>
<comment type="caution">
    <text evidence="10">The sequence shown here is derived from an EMBL/GenBank/DDBJ whole genome shotgun (WGS) entry which is preliminary data.</text>
</comment>
<evidence type="ECO:0000256" key="4">
    <source>
        <dbReference type="ARBA" id="ARBA00022989"/>
    </source>
</evidence>
<comment type="similarity">
    <text evidence="6">Belongs to the ABC-4 integral membrane protein family.</text>
</comment>
<feature type="transmembrane region" description="Helical" evidence="7">
    <location>
        <begin position="358"/>
        <end position="385"/>
    </location>
</feature>
<accession>A0A1V5SD91</accession>
<dbReference type="Pfam" id="PF12704">
    <property type="entry name" value="MacB_PCD"/>
    <property type="match status" value="1"/>
</dbReference>
<dbReference type="GO" id="GO:0022857">
    <property type="term" value="F:transmembrane transporter activity"/>
    <property type="evidence" value="ECO:0007669"/>
    <property type="project" value="TreeGrafter"/>
</dbReference>
<evidence type="ECO:0000256" key="2">
    <source>
        <dbReference type="ARBA" id="ARBA00022475"/>
    </source>
</evidence>
<feature type="domain" description="ABC3 transporter permease C-terminal" evidence="8">
    <location>
        <begin position="272"/>
        <end position="395"/>
    </location>
</feature>
<evidence type="ECO:0000256" key="1">
    <source>
        <dbReference type="ARBA" id="ARBA00004651"/>
    </source>
</evidence>
<dbReference type="Pfam" id="PF02687">
    <property type="entry name" value="FtsX"/>
    <property type="match status" value="1"/>
</dbReference>
<evidence type="ECO:0000313" key="10">
    <source>
        <dbReference type="EMBL" id="OQA52171.1"/>
    </source>
</evidence>
<keyword evidence="2" id="KW-1003">Cell membrane</keyword>
<comment type="subcellular location">
    <subcellularLocation>
        <location evidence="1">Cell membrane</location>
        <topology evidence="1">Multi-pass membrane protein</topology>
    </subcellularLocation>
</comment>
<dbReference type="GO" id="GO:0005886">
    <property type="term" value="C:plasma membrane"/>
    <property type="evidence" value="ECO:0007669"/>
    <property type="project" value="UniProtKB-SubCell"/>
</dbReference>
<dbReference type="Proteomes" id="UP000485367">
    <property type="component" value="Unassembled WGS sequence"/>
</dbReference>
<evidence type="ECO:0000256" key="7">
    <source>
        <dbReference type="SAM" id="Phobius"/>
    </source>
</evidence>
<protein>
    <submittedName>
        <fullName evidence="10">ABC transporter permease YtrF</fullName>
    </submittedName>
</protein>
<evidence type="ECO:0000256" key="6">
    <source>
        <dbReference type="ARBA" id="ARBA00038076"/>
    </source>
</evidence>
<feature type="domain" description="MacB-like periplasmic core" evidence="9">
    <location>
        <begin position="22"/>
        <end position="243"/>
    </location>
</feature>
<evidence type="ECO:0000259" key="9">
    <source>
        <dbReference type="Pfam" id="PF12704"/>
    </source>
</evidence>
<sequence length="402" mass="43595">MDKHFIFLFAIRNMTFRKLRAALTIIGMLIGISTIVFLVSFAFGLEKLVKNEISNGNAMQLIDVGTGNSQIVKLNGDAVARIKELSDVKAIESISNVAAMEKTVNKDKPLDLSFFVVSKGYLGLSGYSLKYGSDQSLQKGDGPFPVLINEGLLDELKIEGGQAAIGKRIYLDLIVPKQITGSEPVSLPDLEFEVVGIVDGNSASGVFMHKEFVADIPINNFSKLKVSTISVSNIEAVQKQIEGLGFKTEYVGETVKQVEQVFNLFKIILAGFGTIALVVAGLGMLNTLTISLLERTKEVALLKIIGVKSKDIRHIFLAEAITMGIFGGIIGVAFGYFLSRVTNKVIDAIAVNSGGDPATLFIFPFWFVALVLIFAITTGLLTGFYPAIRASKINPLDVIRYE</sequence>
<evidence type="ECO:0000259" key="8">
    <source>
        <dbReference type="Pfam" id="PF02687"/>
    </source>
</evidence>
<organism evidence="10">
    <name type="scientific">candidate division WS2 bacterium ADurb.Bin280</name>
    <dbReference type="NCBI Taxonomy" id="1852829"/>
    <lineage>
        <taxon>Bacteria</taxon>
        <taxon>candidate division WS2</taxon>
    </lineage>
</organism>
<feature type="transmembrane region" description="Helical" evidence="7">
    <location>
        <begin position="314"/>
        <end position="338"/>
    </location>
</feature>
<dbReference type="InterPro" id="IPR050250">
    <property type="entry name" value="Macrolide_Exporter_MacB"/>
</dbReference>